<feature type="region of interest" description="Disordered" evidence="1">
    <location>
        <begin position="44"/>
        <end position="122"/>
    </location>
</feature>
<accession>A0A1X0P033</accession>
<evidence type="ECO:0000313" key="3">
    <source>
        <dbReference type="EMBL" id="ORC89770.1"/>
    </source>
</evidence>
<feature type="chain" id="PRO_5012732950" evidence="2">
    <location>
        <begin position="26"/>
        <end position="122"/>
    </location>
</feature>
<gene>
    <name evidence="3" type="ORF">TM35_000113040</name>
</gene>
<proteinExistence type="predicted"/>
<sequence length="122" mass="12042">MTVMMMTRRVFCLLTLLLSVACVSAVVEGTTAQPSQTTVLGTAAASLGQSSQSPQTSGPVPGAAGLRQNTDPHGVGQPGVPVPPLGTSHSPGALPPQTVFPGSGSVSAHPATGLIPPSLIPP</sequence>
<comment type="caution">
    <text evidence="3">The sequence shown here is derived from an EMBL/GenBank/DDBJ whole genome shotgun (WGS) entry which is preliminary data.</text>
</comment>
<keyword evidence="2" id="KW-0732">Signal</keyword>
<evidence type="ECO:0000256" key="2">
    <source>
        <dbReference type="SAM" id="SignalP"/>
    </source>
</evidence>
<dbReference type="EMBL" id="NBCO01000011">
    <property type="protein sequence ID" value="ORC89770.1"/>
    <property type="molecule type" value="Genomic_DNA"/>
</dbReference>
<dbReference type="VEuPathDB" id="TriTrypDB:TM35_000113040"/>
<protein>
    <submittedName>
        <fullName evidence="3">Uncharacterized protein</fullName>
    </submittedName>
</protein>
<organism evidence="3 4">
    <name type="scientific">Trypanosoma theileri</name>
    <dbReference type="NCBI Taxonomy" id="67003"/>
    <lineage>
        <taxon>Eukaryota</taxon>
        <taxon>Discoba</taxon>
        <taxon>Euglenozoa</taxon>
        <taxon>Kinetoplastea</taxon>
        <taxon>Metakinetoplastina</taxon>
        <taxon>Trypanosomatida</taxon>
        <taxon>Trypanosomatidae</taxon>
        <taxon>Trypanosoma</taxon>
    </lineage>
</organism>
<dbReference type="Proteomes" id="UP000192257">
    <property type="component" value="Unassembled WGS sequence"/>
</dbReference>
<reference evidence="3 4" key="1">
    <citation type="submission" date="2017-03" db="EMBL/GenBank/DDBJ databases">
        <title>An alternative strategy for trypanosome survival in the mammalian bloodstream revealed through genome and transcriptome analysis of the ubiquitous bovine parasite Trypanosoma (Megatrypanum) theileri.</title>
        <authorList>
            <person name="Kelly S."/>
            <person name="Ivens A."/>
            <person name="Mott A."/>
            <person name="O'Neill E."/>
            <person name="Emms D."/>
            <person name="Macleod O."/>
            <person name="Voorheis P."/>
            <person name="Matthews J."/>
            <person name="Matthews K."/>
            <person name="Carrington M."/>
        </authorList>
    </citation>
    <scope>NUCLEOTIDE SEQUENCE [LARGE SCALE GENOMIC DNA]</scope>
    <source>
        <strain evidence="3">Edinburgh</strain>
    </source>
</reference>
<feature type="signal peptide" evidence="2">
    <location>
        <begin position="1"/>
        <end position="25"/>
    </location>
</feature>
<keyword evidence="4" id="KW-1185">Reference proteome</keyword>
<name>A0A1X0P033_9TRYP</name>
<evidence type="ECO:0000313" key="4">
    <source>
        <dbReference type="Proteomes" id="UP000192257"/>
    </source>
</evidence>
<evidence type="ECO:0000256" key="1">
    <source>
        <dbReference type="SAM" id="MobiDB-lite"/>
    </source>
</evidence>
<dbReference type="GeneID" id="39984793"/>
<feature type="compositionally biased region" description="Low complexity" evidence="1">
    <location>
        <begin position="46"/>
        <end position="62"/>
    </location>
</feature>
<dbReference type="AlphaFoldDB" id="A0A1X0P033"/>
<dbReference type="RefSeq" id="XP_028883836.1">
    <property type="nucleotide sequence ID" value="XM_029025013.1"/>
</dbReference>